<proteinExistence type="predicted"/>
<accession>A0A521BZZ0</accession>
<reference evidence="1 2" key="1">
    <citation type="submission" date="2017-05" db="EMBL/GenBank/DDBJ databases">
        <authorList>
            <person name="Varghese N."/>
            <person name="Submissions S."/>
        </authorList>
    </citation>
    <scope>NUCLEOTIDE SEQUENCE [LARGE SCALE GENOMIC DNA]</scope>
    <source>
        <strain evidence="1 2">DSM 100094</strain>
    </source>
</reference>
<dbReference type="Pfam" id="PF10025">
    <property type="entry name" value="DUF2267"/>
    <property type="match status" value="1"/>
</dbReference>
<dbReference type="Gene3D" id="1.10.490.110">
    <property type="entry name" value="Uncharacterized conserved protein DUF2267"/>
    <property type="match status" value="1"/>
</dbReference>
<organism evidence="1 2">
    <name type="scientific">Paracoccus laeviglucosivorans</name>
    <dbReference type="NCBI Taxonomy" id="1197861"/>
    <lineage>
        <taxon>Bacteria</taxon>
        <taxon>Pseudomonadati</taxon>
        <taxon>Pseudomonadota</taxon>
        <taxon>Alphaproteobacteria</taxon>
        <taxon>Rhodobacterales</taxon>
        <taxon>Paracoccaceae</taxon>
        <taxon>Paracoccus</taxon>
    </lineage>
</organism>
<protein>
    <submittedName>
        <fullName evidence="1">Uncharacterized conserved protein, DUF2267 family</fullName>
    </submittedName>
</protein>
<dbReference type="Proteomes" id="UP000319014">
    <property type="component" value="Unassembled WGS sequence"/>
</dbReference>
<dbReference type="InterPro" id="IPR018727">
    <property type="entry name" value="DUF2267"/>
</dbReference>
<evidence type="ECO:0000313" key="2">
    <source>
        <dbReference type="Proteomes" id="UP000319014"/>
    </source>
</evidence>
<gene>
    <name evidence="1" type="ORF">SAMN06265221_103288</name>
</gene>
<dbReference type="InterPro" id="IPR038282">
    <property type="entry name" value="DUF2267_sf"/>
</dbReference>
<dbReference type="EMBL" id="FXTK01000003">
    <property type="protein sequence ID" value="SMO52772.1"/>
    <property type="molecule type" value="Genomic_DNA"/>
</dbReference>
<evidence type="ECO:0000313" key="1">
    <source>
        <dbReference type="EMBL" id="SMO52772.1"/>
    </source>
</evidence>
<dbReference type="AlphaFoldDB" id="A0A521BZZ0"/>
<dbReference type="RefSeq" id="WP_185958588.1">
    <property type="nucleotide sequence ID" value="NZ_FXTK01000003.1"/>
</dbReference>
<sequence length="138" mass="16094">MPMPFTYRHATDEWRGFLKDLRDETLIISDNVLYTGTQAVLHAFRARICVQDALDFANLLPAILRAIFVADWQIAPPRPWPTRDDLRSEMLDLRRDHNFCPPDLLEVLLRAIPATTRRMEFDRLMIRIGPEAGDFWAT</sequence>
<name>A0A521BZZ0_9RHOB</name>
<keyword evidence="2" id="KW-1185">Reference proteome</keyword>